<evidence type="ECO:0000313" key="5">
    <source>
        <dbReference type="Proteomes" id="UP001597301"/>
    </source>
</evidence>
<dbReference type="CDD" id="cd03443">
    <property type="entry name" value="PaaI_thioesterase"/>
    <property type="match status" value="1"/>
</dbReference>
<dbReference type="SUPFAM" id="SSF54637">
    <property type="entry name" value="Thioesterase/thiol ester dehydrase-isomerase"/>
    <property type="match status" value="1"/>
</dbReference>
<comment type="caution">
    <text evidence="4">The sequence shown here is derived from an EMBL/GenBank/DDBJ whole genome shotgun (WGS) entry which is preliminary data.</text>
</comment>
<dbReference type="GO" id="GO:0016787">
    <property type="term" value="F:hydrolase activity"/>
    <property type="evidence" value="ECO:0007669"/>
    <property type="project" value="UniProtKB-KW"/>
</dbReference>
<gene>
    <name evidence="4" type="ORF">ACFSCZ_01270</name>
</gene>
<evidence type="ECO:0000256" key="1">
    <source>
        <dbReference type="ARBA" id="ARBA00008324"/>
    </source>
</evidence>
<dbReference type="InterPro" id="IPR003736">
    <property type="entry name" value="PAAI_dom"/>
</dbReference>
<name>A0ABW4KC56_9BACI</name>
<dbReference type="Pfam" id="PF03061">
    <property type="entry name" value="4HBT"/>
    <property type="match status" value="1"/>
</dbReference>
<dbReference type="PANTHER" id="PTHR21660:SF1">
    <property type="entry name" value="ACYL-COENZYME A THIOESTERASE 13"/>
    <property type="match status" value="1"/>
</dbReference>
<keyword evidence="5" id="KW-1185">Reference proteome</keyword>
<keyword evidence="2 4" id="KW-0378">Hydrolase</keyword>
<dbReference type="Proteomes" id="UP001597301">
    <property type="component" value="Unassembled WGS sequence"/>
</dbReference>
<dbReference type="NCBIfam" id="TIGR00369">
    <property type="entry name" value="unchar_dom_1"/>
    <property type="match status" value="1"/>
</dbReference>
<proteinExistence type="inferred from homology"/>
<protein>
    <submittedName>
        <fullName evidence="4">PaaI family thioesterase</fullName>
        <ecNumber evidence="4">3.1.2.-</ecNumber>
    </submittedName>
</protein>
<dbReference type="EMBL" id="JBHUEO010000003">
    <property type="protein sequence ID" value="MFD1705379.1"/>
    <property type="molecule type" value="Genomic_DNA"/>
</dbReference>
<dbReference type="Gene3D" id="3.10.129.10">
    <property type="entry name" value="Hotdog Thioesterase"/>
    <property type="match status" value="1"/>
</dbReference>
<accession>A0ABW4KC56</accession>
<dbReference type="EC" id="3.1.2.-" evidence="4"/>
<dbReference type="InterPro" id="IPR039298">
    <property type="entry name" value="ACOT13"/>
</dbReference>
<dbReference type="InterPro" id="IPR029069">
    <property type="entry name" value="HotDog_dom_sf"/>
</dbReference>
<evidence type="ECO:0000259" key="3">
    <source>
        <dbReference type="Pfam" id="PF03061"/>
    </source>
</evidence>
<comment type="similarity">
    <text evidence="1">Belongs to the thioesterase PaaI family.</text>
</comment>
<evidence type="ECO:0000256" key="2">
    <source>
        <dbReference type="ARBA" id="ARBA00022801"/>
    </source>
</evidence>
<dbReference type="PANTHER" id="PTHR21660">
    <property type="entry name" value="THIOESTERASE SUPERFAMILY MEMBER-RELATED"/>
    <property type="match status" value="1"/>
</dbReference>
<reference evidence="5" key="1">
    <citation type="journal article" date="2019" name="Int. J. Syst. Evol. Microbiol.">
        <title>The Global Catalogue of Microorganisms (GCM) 10K type strain sequencing project: providing services to taxonomists for standard genome sequencing and annotation.</title>
        <authorList>
            <consortium name="The Broad Institute Genomics Platform"/>
            <consortium name="The Broad Institute Genome Sequencing Center for Infectious Disease"/>
            <person name="Wu L."/>
            <person name="Ma J."/>
        </authorList>
    </citation>
    <scope>NUCLEOTIDE SEQUENCE [LARGE SCALE GENOMIC DNA]</scope>
    <source>
        <strain evidence="5">CGMCC 1.12295</strain>
    </source>
</reference>
<evidence type="ECO:0000313" key="4">
    <source>
        <dbReference type="EMBL" id="MFD1705379.1"/>
    </source>
</evidence>
<sequence length="140" mass="15388">MNPYRTTDLMEVANHNATPPNCDLTLQVRPVFARDGRARGVWEVDEKFLNGNGVTMGGYLASAADIIMAYAISSKLQDNQTFASIDLHTTFHRPVFPGTVEVAATVERMGRQIAYLTAELIQKDKKVGNAVSSVMIIEKS</sequence>
<feature type="domain" description="Thioesterase" evidence="3">
    <location>
        <begin position="52"/>
        <end position="127"/>
    </location>
</feature>
<dbReference type="InterPro" id="IPR006683">
    <property type="entry name" value="Thioestr_dom"/>
</dbReference>
<dbReference type="RefSeq" id="WP_380771749.1">
    <property type="nucleotide sequence ID" value="NZ_JBHUEO010000003.1"/>
</dbReference>
<organism evidence="4 5">
    <name type="scientific">Siminovitchia sediminis</name>
    <dbReference type="NCBI Taxonomy" id="1274353"/>
    <lineage>
        <taxon>Bacteria</taxon>
        <taxon>Bacillati</taxon>
        <taxon>Bacillota</taxon>
        <taxon>Bacilli</taxon>
        <taxon>Bacillales</taxon>
        <taxon>Bacillaceae</taxon>
        <taxon>Siminovitchia</taxon>
    </lineage>
</organism>